<protein>
    <submittedName>
        <fullName evidence="7">Lipopolysaccharide biosynthesis protein</fullName>
    </submittedName>
</protein>
<feature type="transmembrane region" description="Helical" evidence="6">
    <location>
        <begin position="365"/>
        <end position="387"/>
    </location>
</feature>
<evidence type="ECO:0000256" key="1">
    <source>
        <dbReference type="ARBA" id="ARBA00004651"/>
    </source>
</evidence>
<feature type="transmembrane region" description="Helical" evidence="6">
    <location>
        <begin position="328"/>
        <end position="345"/>
    </location>
</feature>
<dbReference type="InterPro" id="IPR050833">
    <property type="entry name" value="Poly_Biosynth_Transport"/>
</dbReference>
<feature type="transmembrane region" description="Helical" evidence="6">
    <location>
        <begin position="419"/>
        <end position="438"/>
    </location>
</feature>
<feature type="transmembrane region" description="Helical" evidence="6">
    <location>
        <begin position="393"/>
        <end position="412"/>
    </location>
</feature>
<sequence length="474" mass="53223">MLRKLLSHAVIYGLAAQAPRLAGVLALPIITRYLTPADYGVAGIVTAYVSVFTMLLTLGLSVVMMNSFARQPQRYPWVWRQLNGFVTLWSLVYGSLVIVALYFLVPEEGAAHRLEIALLAGLPIMLFTMTELQSNIYFQLSQKPLPLAFRSFIVGALGVALNIYTIAYLGLGFRGWFYAGFISVGVGFLLNSYHVYIRQKLWPIFNFKWSRIKSSLRISLPVIPHNLANFMLDTSDKLVLNILHVPVQRIGLYNVASSFGTYFLLASMAVTQAASPFYLTYLAQQKDRAAALQVRHLTFALLALFLFATTLGSLWMREIFIVLIKNETLQQAYPLAIIILMGYNYRPMYLAVMNTLTYREHTNKLWRLSVVAGVGNVLLNFILVPIFGYQAAAYTTFAALMYMGYSGFYIRAYKDSSLVPYYPMAWMALTVLLLFIVYELATMAITVKIIVTAIAGVGAIVAAVVYRRNLKLQL</sequence>
<dbReference type="RefSeq" id="WP_199108519.1">
    <property type="nucleotide sequence ID" value="NZ_JAHWXQ010000001.1"/>
</dbReference>
<name>A0ABS6X7G8_9BACT</name>
<dbReference type="Proteomes" id="UP000774935">
    <property type="component" value="Unassembled WGS sequence"/>
</dbReference>
<evidence type="ECO:0000256" key="4">
    <source>
        <dbReference type="ARBA" id="ARBA00022989"/>
    </source>
</evidence>
<evidence type="ECO:0000256" key="3">
    <source>
        <dbReference type="ARBA" id="ARBA00022692"/>
    </source>
</evidence>
<keyword evidence="5 6" id="KW-0472">Membrane</keyword>
<evidence type="ECO:0000313" key="8">
    <source>
        <dbReference type="Proteomes" id="UP000774935"/>
    </source>
</evidence>
<accession>A0ABS6X7G8</accession>
<evidence type="ECO:0000256" key="5">
    <source>
        <dbReference type="ARBA" id="ARBA00023136"/>
    </source>
</evidence>
<evidence type="ECO:0000256" key="6">
    <source>
        <dbReference type="SAM" id="Phobius"/>
    </source>
</evidence>
<dbReference type="Pfam" id="PF13440">
    <property type="entry name" value="Polysacc_synt_3"/>
    <property type="match status" value="1"/>
</dbReference>
<feature type="transmembrane region" description="Helical" evidence="6">
    <location>
        <begin position="175"/>
        <end position="193"/>
    </location>
</feature>
<reference evidence="7 8" key="1">
    <citation type="submission" date="2021-07" db="EMBL/GenBank/DDBJ databases">
        <authorList>
            <person name="Kim M.K."/>
        </authorList>
    </citation>
    <scope>NUCLEOTIDE SEQUENCE [LARGE SCALE GENOMIC DNA]</scope>
    <source>
        <strain evidence="7 8">HLY7-15</strain>
    </source>
</reference>
<comment type="caution">
    <text evidence="7">The sequence shown here is derived from an EMBL/GenBank/DDBJ whole genome shotgun (WGS) entry which is preliminary data.</text>
</comment>
<keyword evidence="3 6" id="KW-0812">Transmembrane</keyword>
<dbReference type="PANTHER" id="PTHR30250">
    <property type="entry name" value="PST FAMILY PREDICTED COLANIC ACID TRANSPORTER"/>
    <property type="match status" value="1"/>
</dbReference>
<feature type="transmembrane region" description="Helical" evidence="6">
    <location>
        <begin position="147"/>
        <end position="169"/>
    </location>
</feature>
<feature type="transmembrane region" description="Helical" evidence="6">
    <location>
        <begin position="110"/>
        <end position="127"/>
    </location>
</feature>
<keyword evidence="8" id="KW-1185">Reference proteome</keyword>
<evidence type="ECO:0000256" key="2">
    <source>
        <dbReference type="ARBA" id="ARBA00022475"/>
    </source>
</evidence>
<evidence type="ECO:0000313" key="7">
    <source>
        <dbReference type="EMBL" id="MBW3363944.1"/>
    </source>
</evidence>
<feature type="transmembrane region" description="Helical" evidence="6">
    <location>
        <begin position="294"/>
        <end position="316"/>
    </location>
</feature>
<gene>
    <name evidence="7" type="ORF">KYK27_02735</name>
</gene>
<comment type="subcellular location">
    <subcellularLocation>
        <location evidence="1">Cell membrane</location>
        <topology evidence="1">Multi-pass membrane protein</topology>
    </subcellularLocation>
</comment>
<dbReference type="PANTHER" id="PTHR30250:SF11">
    <property type="entry name" value="O-ANTIGEN TRANSPORTER-RELATED"/>
    <property type="match status" value="1"/>
</dbReference>
<feature type="transmembrane region" description="Helical" evidence="6">
    <location>
        <begin position="85"/>
        <end position="104"/>
    </location>
</feature>
<feature type="transmembrane region" description="Helical" evidence="6">
    <location>
        <begin position="42"/>
        <end position="64"/>
    </location>
</feature>
<proteinExistence type="predicted"/>
<keyword evidence="4 6" id="KW-1133">Transmembrane helix</keyword>
<organism evidence="7 8">
    <name type="scientific">Pontibacter populi</name>
    <dbReference type="NCBI Taxonomy" id="890055"/>
    <lineage>
        <taxon>Bacteria</taxon>
        <taxon>Pseudomonadati</taxon>
        <taxon>Bacteroidota</taxon>
        <taxon>Cytophagia</taxon>
        <taxon>Cytophagales</taxon>
        <taxon>Hymenobacteraceae</taxon>
        <taxon>Pontibacter</taxon>
    </lineage>
</organism>
<keyword evidence="2" id="KW-1003">Cell membrane</keyword>
<feature type="transmembrane region" description="Helical" evidence="6">
    <location>
        <begin position="444"/>
        <end position="466"/>
    </location>
</feature>
<dbReference type="EMBL" id="JAHWXQ010000001">
    <property type="protein sequence ID" value="MBW3363944.1"/>
    <property type="molecule type" value="Genomic_DNA"/>
</dbReference>